<evidence type="ECO:0000313" key="2">
    <source>
        <dbReference type="Proteomes" id="UP001064048"/>
    </source>
</evidence>
<organism evidence="1 2">
    <name type="scientific">Choristoneura fumiferana</name>
    <name type="common">Spruce budworm moth</name>
    <name type="synonym">Archips fumiferana</name>
    <dbReference type="NCBI Taxonomy" id="7141"/>
    <lineage>
        <taxon>Eukaryota</taxon>
        <taxon>Metazoa</taxon>
        <taxon>Ecdysozoa</taxon>
        <taxon>Arthropoda</taxon>
        <taxon>Hexapoda</taxon>
        <taxon>Insecta</taxon>
        <taxon>Pterygota</taxon>
        <taxon>Neoptera</taxon>
        <taxon>Endopterygota</taxon>
        <taxon>Lepidoptera</taxon>
        <taxon>Glossata</taxon>
        <taxon>Ditrysia</taxon>
        <taxon>Tortricoidea</taxon>
        <taxon>Tortricidae</taxon>
        <taxon>Tortricinae</taxon>
        <taxon>Choristoneura</taxon>
    </lineage>
</organism>
<keyword evidence="2" id="KW-1185">Reference proteome</keyword>
<evidence type="ECO:0000313" key="1">
    <source>
        <dbReference type="EMBL" id="KAI8437829.1"/>
    </source>
</evidence>
<dbReference type="Proteomes" id="UP001064048">
    <property type="component" value="Chromosome 20"/>
</dbReference>
<dbReference type="EMBL" id="CM046120">
    <property type="protein sequence ID" value="KAI8437829.1"/>
    <property type="molecule type" value="Genomic_DNA"/>
</dbReference>
<reference evidence="1 2" key="1">
    <citation type="journal article" date="2022" name="Genome Biol. Evol.">
        <title>The Spruce Budworm Genome: Reconstructing the Evolutionary History of Antifreeze Proteins.</title>
        <authorList>
            <person name="Beliveau C."/>
            <person name="Gagne P."/>
            <person name="Picq S."/>
            <person name="Vernygora O."/>
            <person name="Keeling C.I."/>
            <person name="Pinkney K."/>
            <person name="Doucet D."/>
            <person name="Wen F."/>
            <person name="Johnston J.S."/>
            <person name="Maaroufi H."/>
            <person name="Boyle B."/>
            <person name="Laroche J."/>
            <person name="Dewar K."/>
            <person name="Juretic N."/>
            <person name="Blackburn G."/>
            <person name="Nisole A."/>
            <person name="Brunet B."/>
            <person name="Brandao M."/>
            <person name="Lumley L."/>
            <person name="Duan J."/>
            <person name="Quan G."/>
            <person name="Lucarotti C.J."/>
            <person name="Roe A.D."/>
            <person name="Sperling F.A.H."/>
            <person name="Levesque R.C."/>
            <person name="Cusson M."/>
        </authorList>
    </citation>
    <scope>NUCLEOTIDE SEQUENCE [LARGE SCALE GENOMIC DNA]</scope>
    <source>
        <strain evidence="1">Glfc:IPQL:Cfum</strain>
    </source>
</reference>
<proteinExistence type="predicted"/>
<accession>A0ACC0KN86</accession>
<comment type="caution">
    <text evidence="1">The sequence shown here is derived from an EMBL/GenBank/DDBJ whole genome shotgun (WGS) entry which is preliminary data.</text>
</comment>
<gene>
    <name evidence="1" type="ORF">MSG28_012047</name>
</gene>
<protein>
    <submittedName>
        <fullName evidence="1">Uncharacterized protein</fullName>
    </submittedName>
</protein>
<sequence length="218" mass="24675">MSQLYEADNCATFLQKEGRTSLQQVMVRTYKRKTYQGELSAENMLEAADKVLTKELTLRRAAEVYNVPFTSLQRRVTLSCGVIKQRGGKENAIKRSTLKQERLPLYIHLQRTGFNVMFVKNGAMKTVPIEEVPREARVDGFAAILRKRVASLMRRVRGPNSLLAVVTAKIASETWALTMGLMRKLKVTQRAMERAVLGVSLRVESEMMISAVELRLPT</sequence>
<name>A0ACC0KN86_CHOFU</name>